<dbReference type="NCBIfam" id="TIGR01351">
    <property type="entry name" value="adk"/>
    <property type="match status" value="1"/>
</dbReference>
<evidence type="ECO:0000256" key="5">
    <source>
        <dbReference type="ARBA" id="ARBA00022741"/>
    </source>
</evidence>
<comment type="catalytic activity">
    <reaction evidence="1">
        <text>AMP + ATP = 2 ADP</text>
        <dbReference type="Rhea" id="RHEA:12973"/>
        <dbReference type="ChEBI" id="CHEBI:30616"/>
        <dbReference type="ChEBI" id="CHEBI:456215"/>
        <dbReference type="ChEBI" id="CHEBI:456216"/>
        <dbReference type="EC" id="2.7.4.3"/>
    </reaction>
</comment>
<comment type="similarity">
    <text evidence="2 7">Belongs to the adenylate kinase family.</text>
</comment>
<dbReference type="InterPro" id="IPR033690">
    <property type="entry name" value="Adenylat_kinase_CS"/>
</dbReference>
<dbReference type="OrthoDB" id="439792at2759"/>
<evidence type="ECO:0000256" key="6">
    <source>
        <dbReference type="ARBA" id="ARBA00022777"/>
    </source>
</evidence>
<proteinExistence type="inferred from homology"/>
<dbReference type="Gene3D" id="3.40.50.300">
    <property type="entry name" value="P-loop containing nucleotide triphosphate hydrolases"/>
    <property type="match status" value="1"/>
</dbReference>
<dbReference type="EMBL" id="LHPF02000004">
    <property type="protein sequence ID" value="PSC74401.1"/>
    <property type="molecule type" value="Genomic_DNA"/>
</dbReference>
<dbReference type="GO" id="GO:0005524">
    <property type="term" value="F:ATP binding"/>
    <property type="evidence" value="ECO:0007669"/>
    <property type="project" value="InterPro"/>
</dbReference>
<dbReference type="InterPro" id="IPR027417">
    <property type="entry name" value="P-loop_NTPase"/>
</dbReference>
<evidence type="ECO:0000256" key="4">
    <source>
        <dbReference type="ARBA" id="ARBA00022679"/>
    </source>
</evidence>
<dbReference type="InterPro" id="IPR006259">
    <property type="entry name" value="Adenyl_kin_sub"/>
</dbReference>
<reference evidence="8 9" key="1">
    <citation type="journal article" date="2018" name="Plant J.">
        <title>Genome sequences of Chlorella sorokiniana UTEX 1602 and Micractinium conductrix SAG 241.80: implications to maltose excretion by a green alga.</title>
        <authorList>
            <person name="Arriola M.B."/>
            <person name="Velmurugan N."/>
            <person name="Zhang Y."/>
            <person name="Plunkett M.H."/>
            <person name="Hondzo H."/>
            <person name="Barney B.M."/>
        </authorList>
    </citation>
    <scope>NUCLEOTIDE SEQUENCE [LARGE SCALE GENOMIC DNA]</scope>
    <source>
        <strain evidence="8 9">SAG 241.80</strain>
    </source>
</reference>
<sequence>MVQPVWLEEERPVEPPKGLQELLLKFATAATKEQPADLEEFGARYFGGLMERRRAAEARKRAPPLRVVISGAPASGKGTQAARIVSGLGLVHISAGDLLRAEVAAGSELGQQAQAHMEAGGLVPDELVAALVGARLAEADCVQHGWLLDGYPRTAAQCTALKEAGIHPDLLLSIEVPDAVLVARVAGRRLDPDTGHIYHLTFKPPPPEVADRLVQRSDDNEYTIRARIQTYKAHVSAVKEALGAARLAEVDGDRPEGAVWADVSAALAAAQLGAARAADAVAAAGASR</sequence>
<dbReference type="PRINTS" id="PR00094">
    <property type="entry name" value="ADENYLTKNASE"/>
</dbReference>
<dbReference type="PROSITE" id="PS00113">
    <property type="entry name" value="ADENYLATE_KINASE"/>
    <property type="match status" value="1"/>
</dbReference>
<keyword evidence="9" id="KW-1185">Reference proteome</keyword>
<comment type="caution">
    <text evidence="8">The sequence shown here is derived from an EMBL/GenBank/DDBJ whole genome shotgun (WGS) entry which is preliminary data.</text>
</comment>
<name>A0A2P6VJW9_9CHLO</name>
<evidence type="ECO:0000256" key="2">
    <source>
        <dbReference type="ARBA" id="ARBA00007220"/>
    </source>
</evidence>
<evidence type="ECO:0000256" key="1">
    <source>
        <dbReference type="ARBA" id="ARBA00000582"/>
    </source>
</evidence>
<protein>
    <recommendedName>
        <fullName evidence="3">adenylate kinase</fullName>
        <ecNumber evidence="3">2.7.4.3</ecNumber>
    </recommendedName>
</protein>
<evidence type="ECO:0000256" key="3">
    <source>
        <dbReference type="ARBA" id="ARBA00012955"/>
    </source>
</evidence>
<dbReference type="Proteomes" id="UP000239649">
    <property type="component" value="Unassembled WGS sequence"/>
</dbReference>
<evidence type="ECO:0000313" key="8">
    <source>
        <dbReference type="EMBL" id="PSC74401.1"/>
    </source>
</evidence>
<accession>A0A2P6VJW9</accession>
<keyword evidence="6 7" id="KW-0418">Kinase</keyword>
<dbReference type="EC" id="2.7.4.3" evidence="3"/>
<keyword evidence="5" id="KW-0547">Nucleotide-binding</keyword>
<evidence type="ECO:0000313" key="9">
    <source>
        <dbReference type="Proteomes" id="UP000239649"/>
    </source>
</evidence>
<organism evidence="8 9">
    <name type="scientific">Micractinium conductrix</name>
    <dbReference type="NCBI Taxonomy" id="554055"/>
    <lineage>
        <taxon>Eukaryota</taxon>
        <taxon>Viridiplantae</taxon>
        <taxon>Chlorophyta</taxon>
        <taxon>core chlorophytes</taxon>
        <taxon>Trebouxiophyceae</taxon>
        <taxon>Chlorellales</taxon>
        <taxon>Chlorellaceae</taxon>
        <taxon>Chlorella clade</taxon>
        <taxon>Micractinium</taxon>
    </lineage>
</organism>
<dbReference type="STRING" id="554055.A0A2P6VJW9"/>
<keyword evidence="4 7" id="KW-0808">Transferase</keyword>
<dbReference type="Pfam" id="PF00406">
    <property type="entry name" value="ADK"/>
    <property type="match status" value="1"/>
</dbReference>
<dbReference type="GO" id="GO:0004017">
    <property type="term" value="F:AMP kinase activity"/>
    <property type="evidence" value="ECO:0007669"/>
    <property type="project" value="UniProtKB-EC"/>
</dbReference>
<dbReference type="SUPFAM" id="SSF47391">
    <property type="entry name" value="Dimerization-anchoring domain of cAMP-dependent PK regulatory subunit"/>
    <property type="match status" value="1"/>
</dbReference>
<dbReference type="AlphaFoldDB" id="A0A2P6VJW9"/>
<dbReference type="PANTHER" id="PTHR23359">
    <property type="entry name" value="NUCLEOTIDE KINASE"/>
    <property type="match status" value="1"/>
</dbReference>
<evidence type="ECO:0000256" key="7">
    <source>
        <dbReference type="RuleBase" id="RU003330"/>
    </source>
</evidence>
<dbReference type="HAMAP" id="MF_00235">
    <property type="entry name" value="Adenylate_kinase_Adk"/>
    <property type="match status" value="1"/>
</dbReference>
<dbReference type="CDD" id="cd01428">
    <property type="entry name" value="ADK"/>
    <property type="match status" value="1"/>
</dbReference>
<dbReference type="Gene3D" id="1.20.890.10">
    <property type="entry name" value="cAMP-dependent protein kinase regulatory subunit, dimerization-anchoring domain"/>
    <property type="match status" value="1"/>
</dbReference>
<dbReference type="SUPFAM" id="SSF52540">
    <property type="entry name" value="P-loop containing nucleoside triphosphate hydrolases"/>
    <property type="match status" value="1"/>
</dbReference>
<gene>
    <name evidence="8" type="ORF">C2E20_2344</name>
</gene>
<dbReference type="InterPro" id="IPR000850">
    <property type="entry name" value="Adenylat/UMP-CMP_kin"/>
</dbReference>